<evidence type="ECO:0000313" key="2">
    <source>
        <dbReference type="EMBL" id="GIN58565.1"/>
    </source>
</evidence>
<dbReference type="Pfam" id="PF03372">
    <property type="entry name" value="Exo_endo_phos"/>
    <property type="match status" value="1"/>
</dbReference>
<keyword evidence="3" id="KW-1185">Reference proteome</keyword>
<accession>A0ABQ4KKT9</accession>
<protein>
    <submittedName>
        <fullName evidence="2">Metal-dependent hydrolase</fullName>
    </submittedName>
</protein>
<evidence type="ECO:0000313" key="3">
    <source>
        <dbReference type="Proteomes" id="UP000679950"/>
    </source>
</evidence>
<organism evidence="2 3">
    <name type="scientific">Lederbergia ruris</name>
    <dbReference type="NCBI Taxonomy" id="217495"/>
    <lineage>
        <taxon>Bacteria</taxon>
        <taxon>Bacillati</taxon>
        <taxon>Bacillota</taxon>
        <taxon>Bacilli</taxon>
        <taxon>Bacillales</taxon>
        <taxon>Bacillaceae</taxon>
        <taxon>Lederbergia</taxon>
    </lineage>
</organism>
<reference evidence="2 3" key="1">
    <citation type="submission" date="2021-03" db="EMBL/GenBank/DDBJ databases">
        <title>Antimicrobial resistance genes in bacteria isolated from Japanese honey, and their potential for conferring macrolide and lincosamide resistance in the American foulbrood pathogen Paenibacillus larvae.</title>
        <authorList>
            <person name="Okamoto M."/>
            <person name="Kumagai M."/>
            <person name="Kanamori H."/>
            <person name="Takamatsu D."/>
        </authorList>
    </citation>
    <scope>NUCLEOTIDE SEQUENCE [LARGE SCALE GENOMIC DNA]</scope>
    <source>
        <strain evidence="2 3">J8TS2</strain>
    </source>
</reference>
<name>A0ABQ4KKT9_9BACI</name>
<proteinExistence type="predicted"/>
<comment type="caution">
    <text evidence="2">The sequence shown here is derived from an EMBL/GenBank/DDBJ whole genome shotgun (WGS) entry which is preliminary data.</text>
</comment>
<sequence length="240" mass="26935">MKLMSYNIHHGVGLDEKLSLERIANLIKNTGATIIGLQEVDCSFGERSEFQDQSLELAEQLGFYFTYGANIDEPPLEGHSENRQYGNAILSKYPIKEAENISLPTLDEEPRGVIKALLDVHGTPLHVLNTHLSLDKKSQQHQIEKLIELVEGMEGPILMTGDFNAEPNSEEINKLLAHTNFTDCFTEVEENESFPADAPTCRIDYIFAKGIQNNHSFVVHQEGSDHLPIVAEISFKNEME</sequence>
<dbReference type="SUPFAM" id="SSF56219">
    <property type="entry name" value="DNase I-like"/>
    <property type="match status" value="1"/>
</dbReference>
<feature type="domain" description="Endonuclease/exonuclease/phosphatase" evidence="1">
    <location>
        <begin position="4"/>
        <end position="226"/>
    </location>
</feature>
<dbReference type="PANTHER" id="PTHR14859">
    <property type="entry name" value="CALCOFLUOR WHITE HYPERSENSITIVE PROTEIN PRECURSOR"/>
    <property type="match status" value="1"/>
</dbReference>
<dbReference type="EMBL" id="BORB01000026">
    <property type="protein sequence ID" value="GIN58565.1"/>
    <property type="molecule type" value="Genomic_DNA"/>
</dbReference>
<dbReference type="GO" id="GO:0016787">
    <property type="term" value="F:hydrolase activity"/>
    <property type="evidence" value="ECO:0007669"/>
    <property type="project" value="UniProtKB-KW"/>
</dbReference>
<dbReference type="Proteomes" id="UP000679950">
    <property type="component" value="Unassembled WGS sequence"/>
</dbReference>
<dbReference type="PANTHER" id="PTHR14859:SF15">
    <property type="entry name" value="ENDONUCLEASE_EXONUCLEASE_PHOSPHATASE DOMAIN-CONTAINING PROTEIN"/>
    <property type="match status" value="1"/>
</dbReference>
<dbReference type="InterPro" id="IPR051916">
    <property type="entry name" value="GPI-anchor_lipid_remodeler"/>
</dbReference>
<gene>
    <name evidence="2" type="ORF">J8TS2_28840</name>
</gene>
<dbReference type="RefSeq" id="WP_158321624.1">
    <property type="nucleotide sequence ID" value="NZ_BORB01000026.1"/>
</dbReference>
<dbReference type="InterPro" id="IPR005135">
    <property type="entry name" value="Endo/exonuclease/phosphatase"/>
</dbReference>
<dbReference type="Gene3D" id="3.60.10.10">
    <property type="entry name" value="Endonuclease/exonuclease/phosphatase"/>
    <property type="match status" value="1"/>
</dbReference>
<dbReference type="InterPro" id="IPR036691">
    <property type="entry name" value="Endo/exonu/phosph_ase_sf"/>
</dbReference>
<evidence type="ECO:0000259" key="1">
    <source>
        <dbReference type="Pfam" id="PF03372"/>
    </source>
</evidence>
<keyword evidence="2" id="KW-0378">Hydrolase</keyword>